<dbReference type="EMBL" id="MSZX01000006">
    <property type="protein sequence ID" value="OPA76621.1"/>
    <property type="molecule type" value="Genomic_DNA"/>
</dbReference>
<dbReference type="OrthoDB" id="1807498at2"/>
<protein>
    <submittedName>
        <fullName evidence="1">Phage portal protein</fullName>
    </submittedName>
</protein>
<dbReference type="Gene3D" id="3.30.2220.30">
    <property type="match status" value="1"/>
</dbReference>
<accession>A0A1T2X9Q4</accession>
<dbReference type="RefSeq" id="WP_078499636.1">
    <property type="nucleotide sequence ID" value="NZ_MSZX01000006.1"/>
</dbReference>
<dbReference type="STRING" id="1324314.BVG16_15680"/>
<dbReference type="AlphaFoldDB" id="A0A1T2X9Q4"/>
<name>A0A1T2X9Q4_9BACL</name>
<keyword evidence="2" id="KW-1185">Reference proteome</keyword>
<dbReference type="Pfam" id="PF08890">
    <property type="entry name" value="Phage_TAC_5"/>
    <property type="match status" value="1"/>
</dbReference>
<gene>
    <name evidence="1" type="ORF">BVG16_15680</name>
</gene>
<evidence type="ECO:0000313" key="1">
    <source>
        <dbReference type="EMBL" id="OPA76621.1"/>
    </source>
</evidence>
<dbReference type="InterPro" id="IPR038559">
    <property type="entry name" value="XkdN-like_sf"/>
</dbReference>
<dbReference type="InterPro" id="IPR014986">
    <property type="entry name" value="XkdN-like"/>
</dbReference>
<dbReference type="Proteomes" id="UP000190188">
    <property type="component" value="Unassembled WGS sequence"/>
</dbReference>
<comment type="caution">
    <text evidence="1">The sequence shown here is derived from an EMBL/GenBank/DDBJ whole genome shotgun (WGS) entry which is preliminary data.</text>
</comment>
<reference evidence="1 2" key="1">
    <citation type="submission" date="2017-01" db="EMBL/GenBank/DDBJ databases">
        <title>Genome analysis of Paenibacillus selenitrireducens ES3-24.</title>
        <authorList>
            <person name="Xu D."/>
            <person name="Yao R."/>
            <person name="Zheng S."/>
        </authorList>
    </citation>
    <scope>NUCLEOTIDE SEQUENCE [LARGE SCALE GENOMIC DNA]</scope>
    <source>
        <strain evidence="1 2">ES3-24</strain>
    </source>
</reference>
<proteinExistence type="predicted"/>
<organism evidence="1 2">
    <name type="scientific">Paenibacillus selenitireducens</name>
    <dbReference type="NCBI Taxonomy" id="1324314"/>
    <lineage>
        <taxon>Bacteria</taxon>
        <taxon>Bacillati</taxon>
        <taxon>Bacillota</taxon>
        <taxon>Bacilli</taxon>
        <taxon>Bacillales</taxon>
        <taxon>Paenibacillaceae</taxon>
        <taxon>Paenibacillus</taxon>
    </lineage>
</organism>
<sequence>MSNLSAFFAQNVPTEVVEELVVSQRFKGKEEKPIPWKIRSMTEEENAALRKASMKKIKGKGGVYSQEIDFEEYTARLVATSVVFPELKNAELQQSYGVMGAEALLKKMLLPGEYTVLLQSVQSLNGFDKSEQDLIEEVKN</sequence>
<evidence type="ECO:0000313" key="2">
    <source>
        <dbReference type="Proteomes" id="UP000190188"/>
    </source>
</evidence>